<dbReference type="Pfam" id="PF00535">
    <property type="entry name" value="Glycos_transf_2"/>
    <property type="match status" value="1"/>
</dbReference>
<dbReference type="InterPro" id="IPR050834">
    <property type="entry name" value="Glycosyltransf_2"/>
</dbReference>
<dbReference type="GO" id="GO:0016757">
    <property type="term" value="F:glycosyltransferase activity"/>
    <property type="evidence" value="ECO:0007669"/>
    <property type="project" value="UniProtKB-KW"/>
</dbReference>
<proteinExistence type="predicted"/>
<keyword evidence="3" id="KW-1185">Reference proteome</keyword>
<dbReference type="InterPro" id="IPR001173">
    <property type="entry name" value="Glyco_trans_2-like"/>
</dbReference>
<dbReference type="InterPro" id="IPR029044">
    <property type="entry name" value="Nucleotide-diphossugar_trans"/>
</dbReference>
<keyword evidence="2" id="KW-0328">Glycosyltransferase</keyword>
<sequence>MESLPKVSMLLITYNQEHYVLDALKGALSQDYANLEIVVSDDCSSDSTFDIVSAYCDNYQGPHKLILNCNISNVGIGANLNVAVSHASGELFVVTAGDDISLPQRVSSLVACWLAHGRKPDLLASYLQDLDSAGNVHGVIKVDDLANYNSVDAWLQGHPVLIGAAQAWTRRLYDEFSGIPRGVVAEDMVMAFRAFGAGGAVTIPEPLVLYRRGGTTYKKRHLTVEAVVSAFVKKLDNTKIELLHMIEVAGNKHATPALLTYLVNLYQKECLIEFMLRKQAGWMGRFKYLVDAPGVALSFKIRMFFYSLAPWALRPFFLLKRAVR</sequence>
<evidence type="ECO:0000313" key="3">
    <source>
        <dbReference type="Proteomes" id="UP000711178"/>
    </source>
</evidence>
<organism evidence="2 3">
    <name type="scientific">Chromobacterium subtsugae</name>
    <dbReference type="NCBI Taxonomy" id="251747"/>
    <lineage>
        <taxon>Bacteria</taxon>
        <taxon>Pseudomonadati</taxon>
        <taxon>Pseudomonadota</taxon>
        <taxon>Betaproteobacteria</taxon>
        <taxon>Neisseriales</taxon>
        <taxon>Chromobacteriaceae</taxon>
        <taxon>Chromobacterium</taxon>
    </lineage>
</organism>
<dbReference type="SUPFAM" id="SSF53448">
    <property type="entry name" value="Nucleotide-diphospho-sugar transferases"/>
    <property type="match status" value="1"/>
</dbReference>
<dbReference type="RefSeq" id="WP_047237136.1">
    <property type="nucleotide sequence ID" value="NZ_CP142381.1"/>
</dbReference>
<keyword evidence="2" id="KW-0808">Transferase</keyword>
<dbReference type="PANTHER" id="PTHR43685:SF2">
    <property type="entry name" value="GLYCOSYLTRANSFERASE 2-LIKE DOMAIN-CONTAINING PROTEIN"/>
    <property type="match status" value="1"/>
</dbReference>
<dbReference type="EMBL" id="JAHDTB010000012">
    <property type="protein sequence ID" value="MBW8288801.1"/>
    <property type="molecule type" value="Genomic_DNA"/>
</dbReference>
<dbReference type="Gene3D" id="3.90.550.10">
    <property type="entry name" value="Spore Coat Polysaccharide Biosynthesis Protein SpsA, Chain A"/>
    <property type="match status" value="1"/>
</dbReference>
<protein>
    <submittedName>
        <fullName evidence="2">Glycosyltransferase</fullName>
        <ecNumber evidence="2">2.4.-.-</ecNumber>
    </submittedName>
</protein>
<dbReference type="GeneID" id="89684248"/>
<feature type="domain" description="Glycosyltransferase 2-like" evidence="1">
    <location>
        <begin position="9"/>
        <end position="116"/>
    </location>
</feature>
<dbReference type="EC" id="2.4.-.-" evidence="2"/>
<gene>
    <name evidence="2" type="ORF">KIF53_14285</name>
</gene>
<evidence type="ECO:0000313" key="2">
    <source>
        <dbReference type="EMBL" id="MBW8288801.1"/>
    </source>
</evidence>
<comment type="caution">
    <text evidence="2">The sequence shown here is derived from an EMBL/GenBank/DDBJ whole genome shotgun (WGS) entry which is preliminary data.</text>
</comment>
<dbReference type="Proteomes" id="UP000711178">
    <property type="component" value="Unassembled WGS sequence"/>
</dbReference>
<dbReference type="PANTHER" id="PTHR43685">
    <property type="entry name" value="GLYCOSYLTRANSFERASE"/>
    <property type="match status" value="1"/>
</dbReference>
<reference evidence="2 3" key="1">
    <citation type="submission" date="2021-05" db="EMBL/GenBank/DDBJ databases">
        <title>Draft Whole Genome Sequencing Of Biosensor Chromobacterium violaceum Strain CV026 Reveals A Regulatory RNA In Chromobacterium violaceum Phenotype Regulatory Network.</title>
        <authorList>
            <person name="Hong K.W."/>
            <person name="Chan K.G."/>
            <person name="Chang C.-Y."/>
        </authorList>
    </citation>
    <scope>NUCLEOTIDE SEQUENCE [LARGE SCALE GENOMIC DNA]</scope>
    <source>
        <strain evidence="2 3">ATCC 31532</strain>
    </source>
</reference>
<name>A0ABS7FFE3_9NEIS</name>
<evidence type="ECO:0000259" key="1">
    <source>
        <dbReference type="Pfam" id="PF00535"/>
    </source>
</evidence>
<accession>A0ABS7FFE3</accession>